<dbReference type="PANTHER" id="PTHR47074:SF48">
    <property type="entry name" value="POLYNUCLEOTIDYL TRANSFERASE, RIBONUCLEASE H-LIKE SUPERFAMILY PROTEIN"/>
    <property type="match status" value="1"/>
</dbReference>
<protein>
    <recommendedName>
        <fullName evidence="3">RNase H type-1 domain-containing protein</fullName>
    </recommendedName>
</protein>
<dbReference type="InterPro" id="IPR052929">
    <property type="entry name" value="RNase_H-like_EbsB-rel"/>
</dbReference>
<sequence length="144" mass="16154">MKHNLTQEKSSTFKFMSMSRFKTKEPLLMSSIKFSTNLIILRYKVLHNIAIPQDASVVDCCISFLQEFDKYNAKQLKAIPKQGVKWKPPNRDCLKINVDAATSSERNGMGLGVVIRDHNGGVITSGMVYKNHCFGALAVELFAI</sequence>
<evidence type="ECO:0000313" key="2">
    <source>
        <dbReference type="Proteomes" id="UP001237642"/>
    </source>
</evidence>
<gene>
    <name evidence="1" type="ORF">POM88_043803</name>
</gene>
<reference evidence="1" key="1">
    <citation type="submission" date="2023-02" db="EMBL/GenBank/DDBJ databases">
        <title>Genome of toxic invasive species Heracleum sosnowskyi carries increased number of genes despite the absence of recent whole-genome duplications.</title>
        <authorList>
            <person name="Schelkunov M."/>
            <person name="Shtratnikova V."/>
            <person name="Makarenko M."/>
            <person name="Klepikova A."/>
            <person name="Omelchenko D."/>
            <person name="Novikova G."/>
            <person name="Obukhova E."/>
            <person name="Bogdanov V."/>
            <person name="Penin A."/>
            <person name="Logacheva M."/>
        </authorList>
    </citation>
    <scope>NUCLEOTIDE SEQUENCE</scope>
    <source>
        <strain evidence="1">Hsosn_3</strain>
        <tissue evidence="1">Leaf</tissue>
    </source>
</reference>
<dbReference type="AlphaFoldDB" id="A0AAD8M4K0"/>
<evidence type="ECO:0000313" key="1">
    <source>
        <dbReference type="EMBL" id="KAK1359329.1"/>
    </source>
</evidence>
<name>A0AAD8M4K0_9APIA</name>
<proteinExistence type="predicted"/>
<keyword evidence="2" id="KW-1185">Reference proteome</keyword>
<evidence type="ECO:0008006" key="3">
    <source>
        <dbReference type="Google" id="ProtNLM"/>
    </source>
</evidence>
<organism evidence="1 2">
    <name type="scientific">Heracleum sosnowskyi</name>
    <dbReference type="NCBI Taxonomy" id="360622"/>
    <lineage>
        <taxon>Eukaryota</taxon>
        <taxon>Viridiplantae</taxon>
        <taxon>Streptophyta</taxon>
        <taxon>Embryophyta</taxon>
        <taxon>Tracheophyta</taxon>
        <taxon>Spermatophyta</taxon>
        <taxon>Magnoliopsida</taxon>
        <taxon>eudicotyledons</taxon>
        <taxon>Gunneridae</taxon>
        <taxon>Pentapetalae</taxon>
        <taxon>asterids</taxon>
        <taxon>campanulids</taxon>
        <taxon>Apiales</taxon>
        <taxon>Apiaceae</taxon>
        <taxon>Apioideae</taxon>
        <taxon>apioid superclade</taxon>
        <taxon>Tordylieae</taxon>
        <taxon>Tordyliinae</taxon>
        <taxon>Heracleum</taxon>
    </lineage>
</organism>
<dbReference type="Proteomes" id="UP001237642">
    <property type="component" value="Unassembled WGS sequence"/>
</dbReference>
<comment type="caution">
    <text evidence="1">The sequence shown here is derived from an EMBL/GenBank/DDBJ whole genome shotgun (WGS) entry which is preliminary data.</text>
</comment>
<dbReference type="PANTHER" id="PTHR47074">
    <property type="entry name" value="BNAC02G40300D PROTEIN"/>
    <property type="match status" value="1"/>
</dbReference>
<dbReference type="EMBL" id="JAUIZM010000010">
    <property type="protein sequence ID" value="KAK1359329.1"/>
    <property type="molecule type" value="Genomic_DNA"/>
</dbReference>
<reference evidence="1" key="2">
    <citation type="submission" date="2023-05" db="EMBL/GenBank/DDBJ databases">
        <authorList>
            <person name="Schelkunov M.I."/>
        </authorList>
    </citation>
    <scope>NUCLEOTIDE SEQUENCE</scope>
    <source>
        <strain evidence="1">Hsosn_3</strain>
        <tissue evidence="1">Leaf</tissue>
    </source>
</reference>
<accession>A0AAD8M4K0</accession>